<dbReference type="InterPro" id="IPR015943">
    <property type="entry name" value="WD40/YVTN_repeat-like_dom_sf"/>
</dbReference>
<dbReference type="InterPro" id="IPR051200">
    <property type="entry name" value="Host-pathogen_enzymatic-act"/>
</dbReference>
<dbReference type="OrthoDB" id="113294at2"/>
<evidence type="ECO:0008006" key="4">
    <source>
        <dbReference type="Google" id="ProtNLM"/>
    </source>
</evidence>
<feature type="signal peptide" evidence="1">
    <location>
        <begin position="1"/>
        <end position="24"/>
    </location>
</feature>
<dbReference type="AlphaFoldDB" id="A0A2Z5FSU7"/>
<evidence type="ECO:0000313" key="2">
    <source>
        <dbReference type="EMBL" id="AXC09547.1"/>
    </source>
</evidence>
<evidence type="ECO:0000256" key="1">
    <source>
        <dbReference type="SAM" id="SignalP"/>
    </source>
</evidence>
<dbReference type="InterPro" id="IPR011048">
    <property type="entry name" value="Haem_d1_sf"/>
</dbReference>
<protein>
    <recommendedName>
        <fullName evidence="4">Collagen triple helix repeat domain protein</fullName>
    </recommendedName>
</protein>
<gene>
    <name evidence="2" type="ORF">ACPOL_0162</name>
</gene>
<dbReference type="PANTHER" id="PTHR47197">
    <property type="entry name" value="PROTEIN NIRF"/>
    <property type="match status" value="1"/>
</dbReference>
<keyword evidence="3" id="KW-1185">Reference proteome</keyword>
<dbReference type="SUPFAM" id="SSF51004">
    <property type="entry name" value="C-terminal (heme d1) domain of cytochrome cd1-nitrite reductase"/>
    <property type="match status" value="1"/>
</dbReference>
<dbReference type="RefSeq" id="WP_114205369.1">
    <property type="nucleotide sequence ID" value="NZ_CP030840.1"/>
</dbReference>
<keyword evidence="1" id="KW-0732">Signal</keyword>
<dbReference type="PANTHER" id="PTHR47197:SF3">
    <property type="entry name" value="DIHYDRO-HEME D1 DEHYDROGENASE"/>
    <property type="match status" value="1"/>
</dbReference>
<name>A0A2Z5FSU7_9BACT</name>
<reference evidence="2 3" key="1">
    <citation type="journal article" date="2018" name="Front. Microbiol.">
        <title>Hydrolytic Capabilities as a Key to Environmental Success: Chitinolytic and Cellulolytic Acidobacteria From Acidic Sub-arctic Soils and Boreal Peatlands.</title>
        <authorList>
            <person name="Belova S.E."/>
            <person name="Ravin N.V."/>
            <person name="Pankratov T.A."/>
            <person name="Rakitin A.L."/>
            <person name="Ivanova A.A."/>
            <person name="Beletsky A.V."/>
            <person name="Mardanov A.V."/>
            <person name="Sinninghe Damste J.S."/>
            <person name="Dedysh S.N."/>
        </authorList>
    </citation>
    <scope>NUCLEOTIDE SEQUENCE [LARGE SCALE GENOMIC DNA]</scope>
    <source>
        <strain evidence="2 3">SBC82</strain>
    </source>
</reference>
<dbReference type="Proteomes" id="UP000253606">
    <property type="component" value="Chromosome"/>
</dbReference>
<dbReference type="EMBL" id="CP030840">
    <property type="protein sequence ID" value="AXC09547.1"/>
    <property type="molecule type" value="Genomic_DNA"/>
</dbReference>
<dbReference type="KEGG" id="abas:ACPOL_0162"/>
<organism evidence="2 3">
    <name type="scientific">Acidisarcina polymorpha</name>
    <dbReference type="NCBI Taxonomy" id="2211140"/>
    <lineage>
        <taxon>Bacteria</taxon>
        <taxon>Pseudomonadati</taxon>
        <taxon>Acidobacteriota</taxon>
        <taxon>Terriglobia</taxon>
        <taxon>Terriglobales</taxon>
        <taxon>Acidobacteriaceae</taxon>
        <taxon>Acidisarcina</taxon>
    </lineage>
</organism>
<sequence length="331" mass="33892">MLKPYLKIAAVTVLAASAGTVANAQSVKGTVTLKNIPEGIAVNPFNNRIYVAVPTFGAKPYDYLQEIDGNTDTVTKTIQIPPFAYAVAIDPLTSTIFVGGTSEDKNGVIQSEVVTVSDHTKQVLGTIHVSSTPGDGIQGLAVNSLTGDLYVSNGSDNEIDVIHSGKVTTRIPVAGEPFGVAVNPFSNQVYAALINGNVAVINAATNTVTATTAVGTSDAGIAVNFFTGNVYTTNQVFTESSTVGVLGAAGNVITNIPVGNTPIGIDVDPVTNLAFVANTQDGTVSVINQATNTVSATLPVSGLFVAANFVTGKVYVGSDNSSPIVTVISEK</sequence>
<dbReference type="Gene3D" id="2.130.10.10">
    <property type="entry name" value="YVTN repeat-like/Quinoprotein amine dehydrogenase"/>
    <property type="match status" value="2"/>
</dbReference>
<proteinExistence type="predicted"/>
<evidence type="ECO:0000313" key="3">
    <source>
        <dbReference type="Proteomes" id="UP000253606"/>
    </source>
</evidence>
<accession>A0A2Z5FSU7</accession>
<feature type="chain" id="PRO_5016358220" description="Collagen triple helix repeat domain protein" evidence="1">
    <location>
        <begin position="25"/>
        <end position="331"/>
    </location>
</feature>